<protein>
    <submittedName>
        <fullName evidence="1">BREX system ATP-binding domain-containing protein</fullName>
    </submittedName>
</protein>
<comment type="caution">
    <text evidence="1">The sequence shown here is derived from an EMBL/GenBank/DDBJ whole genome shotgun (WGS) entry which is preliminary data.</text>
</comment>
<dbReference type="Proteomes" id="UP001597018">
    <property type="component" value="Unassembled WGS sequence"/>
</dbReference>
<keyword evidence="1" id="KW-0547">Nucleotide-binding</keyword>
<dbReference type="EMBL" id="JBHTIW010000024">
    <property type="protein sequence ID" value="MFD0922731.1"/>
    <property type="molecule type" value="Genomic_DNA"/>
</dbReference>
<organism evidence="1 2">
    <name type="scientific">Saccharopolyspora rosea</name>
    <dbReference type="NCBI Taxonomy" id="524884"/>
    <lineage>
        <taxon>Bacteria</taxon>
        <taxon>Bacillati</taxon>
        <taxon>Actinomycetota</taxon>
        <taxon>Actinomycetes</taxon>
        <taxon>Pseudonocardiales</taxon>
        <taxon>Pseudonocardiaceae</taxon>
        <taxon>Saccharopolyspora</taxon>
    </lineage>
</organism>
<dbReference type="Pfam" id="PF10923">
    <property type="entry name" value="BrxC_BrxD"/>
    <property type="match status" value="1"/>
</dbReference>
<accession>A0ABW3FW25</accession>
<keyword evidence="2" id="KW-1185">Reference proteome</keyword>
<dbReference type="GO" id="GO:0005524">
    <property type="term" value="F:ATP binding"/>
    <property type="evidence" value="ECO:0007669"/>
    <property type="project" value="UniProtKB-KW"/>
</dbReference>
<evidence type="ECO:0000313" key="1">
    <source>
        <dbReference type="EMBL" id="MFD0922731.1"/>
    </source>
</evidence>
<sequence length="336" mass="38060">MRVKPTTSDGTPALEVDEYVKHVRNEYLHAYVHGGGASVKFVAGDEDTTTSYFSKRLENAACDGGYLHVRLDAAQTRVQFVEELFFAVSRNVDWVRLAADFLHRVYAGLDIPPDPGQPPEVSVQVRRVAEANGLHHGELYRTVRRRLERELLGENLLMHQFRVAMLRLCESLLDWVDTDADEHNIVLRWLRGHSVPVAELRTVGLHARVARHQARYMFNSLSRWVHMTGAPGIVVELDVGRVAVGRRPPAAARRGFYYTKAAALDTFEILRQFVDGTDDLLAFLLVVTMPQRMVVDTVRGLPAYHALYLRVANEVYDAERVNPFGSLVHVTRNPRE</sequence>
<evidence type="ECO:0000313" key="2">
    <source>
        <dbReference type="Proteomes" id="UP001597018"/>
    </source>
</evidence>
<name>A0ABW3FW25_9PSEU</name>
<dbReference type="InterPro" id="IPR021228">
    <property type="entry name" value="BrxD"/>
</dbReference>
<gene>
    <name evidence="1" type="ORF">ACFQ16_23540</name>
</gene>
<dbReference type="RefSeq" id="WP_263247588.1">
    <property type="nucleotide sequence ID" value="NZ_BAABLT010000038.1"/>
</dbReference>
<reference evidence="2" key="1">
    <citation type="journal article" date="2019" name="Int. J. Syst. Evol. Microbiol.">
        <title>The Global Catalogue of Microorganisms (GCM) 10K type strain sequencing project: providing services to taxonomists for standard genome sequencing and annotation.</title>
        <authorList>
            <consortium name="The Broad Institute Genomics Platform"/>
            <consortium name="The Broad Institute Genome Sequencing Center for Infectious Disease"/>
            <person name="Wu L."/>
            <person name="Ma J."/>
        </authorList>
    </citation>
    <scope>NUCLEOTIDE SEQUENCE [LARGE SCALE GENOMIC DNA]</scope>
    <source>
        <strain evidence="2">CCUG 56401</strain>
    </source>
</reference>
<keyword evidence="1" id="KW-0067">ATP-binding</keyword>
<proteinExistence type="predicted"/>